<evidence type="ECO:0000313" key="10">
    <source>
        <dbReference type="EMBL" id="QKJ66136.1"/>
    </source>
</evidence>
<evidence type="ECO:0000256" key="7">
    <source>
        <dbReference type="ARBA" id="ARBA00023136"/>
    </source>
</evidence>
<dbReference type="InterPro" id="IPR011701">
    <property type="entry name" value="MFS"/>
</dbReference>
<evidence type="ECO:0000256" key="5">
    <source>
        <dbReference type="ARBA" id="ARBA00022692"/>
    </source>
</evidence>
<feature type="transmembrane region" description="Helical" evidence="8">
    <location>
        <begin position="106"/>
        <end position="131"/>
    </location>
</feature>
<gene>
    <name evidence="10" type="ORF">HQN60_05075</name>
</gene>
<evidence type="ECO:0000313" key="11">
    <source>
        <dbReference type="Proteomes" id="UP000504844"/>
    </source>
</evidence>
<sequence length="511" mass="55445">MSTVSPLYGSARIWATAALALATFMQVLDTTITNVAIPTISGDLGASVTEGTWVITSFGVANAISVLLSGWVAQRFGEVRVFMVGVIGFVLTSFLSGIAPSLDLLIFFRVLQGLLAGPLIPLSQSLLLACYPPEKKTLALALWAMTIILAPIVGPILGGWITDNWVWGGIFFINVPVGLFVAGVAFWQLKGRETTRLSLPVDRVGLALLIITICAFQIMLDLGNQYEWFSSNRIIALAIIAAVGLVFLLIWERDEPYPVLDLALFKHRNFTIGSLSLSLGFLMYFSSILLLPLLMQEHLGYTATMAGLALAPVGLLPVVLSPLIGRYSSKIDLRLLVSLAFLVFAACYYWRTFYTPAISFGWLAWPQFVQGIGVACFFMPLTAITLSGLPPERIASAASMSNFMRTMSGTIGVSLVTAMWDNQEKIHHANLVQQINPYNPVVQDSLSGLMAHGFSMQQALGLINQKITQLSFFMSANDIFGLFAVLFIVLIALVWQARGPFSESKDGAGAG</sequence>
<comment type="similarity">
    <text evidence="2">Belongs to the major facilitator superfamily. EmrB family.</text>
</comment>
<proteinExistence type="inferred from homology"/>
<feature type="transmembrane region" description="Helical" evidence="8">
    <location>
        <begin position="479"/>
        <end position="495"/>
    </location>
</feature>
<evidence type="ECO:0000256" key="6">
    <source>
        <dbReference type="ARBA" id="ARBA00022989"/>
    </source>
</evidence>
<evidence type="ECO:0000256" key="1">
    <source>
        <dbReference type="ARBA" id="ARBA00004651"/>
    </source>
</evidence>
<accession>A0A6M8SS50</accession>
<feature type="transmembrane region" description="Helical" evidence="8">
    <location>
        <begin position="272"/>
        <end position="295"/>
    </location>
</feature>
<dbReference type="GO" id="GO:0005886">
    <property type="term" value="C:plasma membrane"/>
    <property type="evidence" value="ECO:0007669"/>
    <property type="project" value="UniProtKB-SubCell"/>
</dbReference>
<feature type="transmembrane region" description="Helical" evidence="8">
    <location>
        <begin position="79"/>
        <end position="100"/>
    </location>
</feature>
<dbReference type="InterPro" id="IPR020846">
    <property type="entry name" value="MFS_dom"/>
</dbReference>
<dbReference type="GO" id="GO:0022857">
    <property type="term" value="F:transmembrane transporter activity"/>
    <property type="evidence" value="ECO:0007669"/>
    <property type="project" value="InterPro"/>
</dbReference>
<name>A0A6M8SS50_9NEIS</name>
<evidence type="ECO:0000259" key="9">
    <source>
        <dbReference type="PROSITE" id="PS50850"/>
    </source>
</evidence>
<dbReference type="NCBIfam" id="TIGR00711">
    <property type="entry name" value="efflux_EmrB"/>
    <property type="match status" value="1"/>
</dbReference>
<dbReference type="PROSITE" id="PS50850">
    <property type="entry name" value="MFS"/>
    <property type="match status" value="1"/>
</dbReference>
<dbReference type="KEGG" id="dee:HQN60_05075"/>
<keyword evidence="7 8" id="KW-0472">Membrane</keyword>
<feature type="transmembrane region" description="Helical" evidence="8">
    <location>
        <begin position="371"/>
        <end position="390"/>
    </location>
</feature>
<evidence type="ECO:0000256" key="2">
    <source>
        <dbReference type="ARBA" id="ARBA00008537"/>
    </source>
</evidence>
<dbReference type="InterPro" id="IPR004638">
    <property type="entry name" value="EmrB-like"/>
</dbReference>
<dbReference type="SUPFAM" id="SSF103473">
    <property type="entry name" value="MFS general substrate transporter"/>
    <property type="match status" value="1"/>
</dbReference>
<dbReference type="Gene3D" id="1.20.1250.20">
    <property type="entry name" value="MFS general substrate transporter like domains"/>
    <property type="match status" value="1"/>
</dbReference>
<dbReference type="Proteomes" id="UP000504844">
    <property type="component" value="Chromosome"/>
</dbReference>
<dbReference type="InterPro" id="IPR036259">
    <property type="entry name" value="MFS_trans_sf"/>
</dbReference>
<keyword evidence="4" id="KW-1003">Cell membrane</keyword>
<dbReference type="CDD" id="cd17503">
    <property type="entry name" value="MFS_LmrB_MDR_like"/>
    <property type="match status" value="1"/>
</dbReference>
<feature type="transmembrane region" description="Helical" evidence="8">
    <location>
        <begin position="167"/>
        <end position="189"/>
    </location>
</feature>
<keyword evidence="5 8" id="KW-0812">Transmembrane</keyword>
<protein>
    <submittedName>
        <fullName evidence="10">DHA2 family efflux MFS transporter permease subunit</fullName>
    </submittedName>
</protein>
<keyword evidence="11" id="KW-1185">Reference proteome</keyword>
<reference evidence="10 11" key="1">
    <citation type="submission" date="2020-05" db="EMBL/GenBank/DDBJ databases">
        <title>Complete genome sequence of Deefgea sp. D17.</title>
        <authorList>
            <person name="Bae J.-W."/>
            <person name="Han J.E."/>
        </authorList>
    </citation>
    <scope>NUCLEOTIDE SEQUENCE [LARGE SCALE GENOMIC DNA]</scope>
    <source>
        <strain evidence="10 11">D17</strain>
    </source>
</reference>
<keyword evidence="3" id="KW-0813">Transport</keyword>
<keyword evidence="6 8" id="KW-1133">Transmembrane helix</keyword>
<feature type="transmembrane region" description="Helical" evidence="8">
    <location>
        <begin position="53"/>
        <end position="72"/>
    </location>
</feature>
<dbReference type="Pfam" id="PF07690">
    <property type="entry name" value="MFS_1"/>
    <property type="match status" value="1"/>
</dbReference>
<comment type="subcellular location">
    <subcellularLocation>
        <location evidence="1">Cell membrane</location>
        <topology evidence="1">Multi-pass membrane protein</topology>
    </subcellularLocation>
</comment>
<feature type="transmembrane region" description="Helical" evidence="8">
    <location>
        <begin position="138"/>
        <end position="161"/>
    </location>
</feature>
<dbReference type="PANTHER" id="PTHR42718">
    <property type="entry name" value="MAJOR FACILITATOR SUPERFAMILY MULTIDRUG TRANSPORTER MFSC"/>
    <property type="match status" value="1"/>
</dbReference>
<evidence type="ECO:0000256" key="4">
    <source>
        <dbReference type="ARBA" id="ARBA00022475"/>
    </source>
</evidence>
<feature type="transmembrane region" description="Helical" evidence="8">
    <location>
        <begin position="333"/>
        <end position="351"/>
    </location>
</feature>
<feature type="transmembrane region" description="Helical" evidence="8">
    <location>
        <begin position="232"/>
        <end position="251"/>
    </location>
</feature>
<feature type="transmembrane region" description="Helical" evidence="8">
    <location>
        <begin position="301"/>
        <end position="321"/>
    </location>
</feature>
<evidence type="ECO:0000256" key="3">
    <source>
        <dbReference type="ARBA" id="ARBA00022448"/>
    </source>
</evidence>
<organism evidence="10 11">
    <name type="scientific">Deefgea piscis</name>
    <dbReference type="NCBI Taxonomy" id="2739061"/>
    <lineage>
        <taxon>Bacteria</taxon>
        <taxon>Pseudomonadati</taxon>
        <taxon>Pseudomonadota</taxon>
        <taxon>Betaproteobacteria</taxon>
        <taxon>Neisseriales</taxon>
        <taxon>Chitinibacteraceae</taxon>
        <taxon>Deefgea</taxon>
    </lineage>
</organism>
<evidence type="ECO:0000256" key="8">
    <source>
        <dbReference type="SAM" id="Phobius"/>
    </source>
</evidence>
<feature type="domain" description="Major facilitator superfamily (MFS) profile" evidence="9">
    <location>
        <begin position="15"/>
        <end position="502"/>
    </location>
</feature>
<dbReference type="PANTHER" id="PTHR42718:SF9">
    <property type="entry name" value="MAJOR FACILITATOR SUPERFAMILY MULTIDRUG TRANSPORTER MFSC"/>
    <property type="match status" value="1"/>
</dbReference>
<feature type="transmembrane region" description="Helical" evidence="8">
    <location>
        <begin position="201"/>
        <end position="220"/>
    </location>
</feature>
<dbReference type="Gene3D" id="1.20.1720.10">
    <property type="entry name" value="Multidrug resistance protein D"/>
    <property type="match status" value="1"/>
</dbReference>
<dbReference type="AlphaFoldDB" id="A0A6M8SS50"/>
<dbReference type="RefSeq" id="WP_173532640.1">
    <property type="nucleotide sequence ID" value="NZ_CP054143.1"/>
</dbReference>
<dbReference type="EMBL" id="CP054143">
    <property type="protein sequence ID" value="QKJ66136.1"/>
    <property type="molecule type" value="Genomic_DNA"/>
</dbReference>